<keyword evidence="3" id="KW-0063">Aspartyl esterase</keyword>
<evidence type="ECO:0000256" key="2">
    <source>
        <dbReference type="ARBA" id="ARBA00022801"/>
    </source>
</evidence>
<gene>
    <name evidence="6" type="primary">ACC1_2</name>
    <name evidence="6" type="ORF">CK203_092580</name>
</gene>
<dbReference type="GO" id="GO:0003989">
    <property type="term" value="F:acetyl-CoA carboxylase activity"/>
    <property type="evidence" value="ECO:0007669"/>
    <property type="project" value="InterPro"/>
</dbReference>
<dbReference type="InterPro" id="IPR012334">
    <property type="entry name" value="Pectin_lyas_fold"/>
</dbReference>
<name>A0A438CVH8_VITVI</name>
<evidence type="ECO:0000313" key="7">
    <source>
        <dbReference type="Proteomes" id="UP000288805"/>
    </source>
</evidence>
<accession>A0A438CVH8</accession>
<dbReference type="SUPFAM" id="SSF51126">
    <property type="entry name" value="Pectin lyase-like"/>
    <property type="match status" value="2"/>
</dbReference>
<dbReference type="Proteomes" id="UP000288805">
    <property type="component" value="Unassembled WGS sequence"/>
</dbReference>
<dbReference type="InterPro" id="IPR049076">
    <property type="entry name" value="ACCA"/>
</dbReference>
<dbReference type="GO" id="GO:0005524">
    <property type="term" value="F:ATP binding"/>
    <property type="evidence" value="ECO:0007669"/>
    <property type="project" value="InterPro"/>
</dbReference>
<dbReference type="Pfam" id="PF01095">
    <property type="entry name" value="Pectinesterase"/>
    <property type="match status" value="1"/>
</dbReference>
<dbReference type="UniPathway" id="UPA00545">
    <property type="reaction ID" value="UER00823"/>
</dbReference>
<dbReference type="AlphaFoldDB" id="A0A438CVH8"/>
<dbReference type="GO" id="GO:0006633">
    <property type="term" value="P:fatty acid biosynthetic process"/>
    <property type="evidence" value="ECO:0007669"/>
    <property type="project" value="InterPro"/>
</dbReference>
<feature type="domain" description="Acetyl-CoA carboxylase central" evidence="5">
    <location>
        <begin position="11"/>
        <end position="154"/>
    </location>
</feature>
<evidence type="ECO:0000256" key="1">
    <source>
        <dbReference type="ARBA" id="ARBA00005184"/>
    </source>
</evidence>
<dbReference type="GO" id="GO:0045490">
    <property type="term" value="P:pectin catabolic process"/>
    <property type="evidence" value="ECO:0007669"/>
    <property type="project" value="UniProtKB-UniPathway"/>
</dbReference>
<dbReference type="InterPro" id="IPR011050">
    <property type="entry name" value="Pectin_lyase_fold/virulence"/>
</dbReference>
<evidence type="ECO:0000256" key="3">
    <source>
        <dbReference type="ARBA" id="ARBA00023085"/>
    </source>
</evidence>
<dbReference type="InterPro" id="IPR013537">
    <property type="entry name" value="AcCoA_COase_cen"/>
</dbReference>
<sequence length="347" mass="39006">MQAGELIARLDLDDPSAVRKVEPFHGSFPILRPPTVISGKIHQRCAASINAARMILTGYDHNIDEVVQNLLSCLDSPELLFLQWQECLAVLATLLSKDLRNELESKYKELEGISSSQNVEFSATLLRGVLDAHLCSCPDKEKGAQERLVEPLMSGNGILNGQGQYWWDKFRAKRFNDTRPYLIEIMLSNLTLIDSPSPPGQMNAQLFEQWWLRPEDTVPTWNNAASKIDHHQAARVIGTGTFRCGTAIVEGEDFIAENITFENSSPEVLGWQDTLYLHYGKQYLKDCYIEGSVEFIFGKRTALLEHCHVHCKSAGFIIAQSKKSSQESTGYVFLSGYALEIYGKLNF</sequence>
<keyword evidence="2" id="KW-0378">Hydrolase</keyword>
<dbReference type="Gene3D" id="2.160.20.10">
    <property type="entry name" value="Single-stranded right-handed beta-helix, Pectin lyase-like"/>
    <property type="match status" value="3"/>
</dbReference>
<evidence type="ECO:0000259" key="4">
    <source>
        <dbReference type="Pfam" id="PF01095"/>
    </source>
</evidence>
<comment type="pathway">
    <text evidence="1">Glycan metabolism; pectin degradation; 2-dehydro-3-deoxy-D-gluconate from pectin: step 1/5.</text>
</comment>
<evidence type="ECO:0000259" key="5">
    <source>
        <dbReference type="Pfam" id="PF08326"/>
    </source>
</evidence>
<dbReference type="GO" id="GO:0042545">
    <property type="term" value="P:cell wall modification"/>
    <property type="evidence" value="ECO:0007669"/>
    <property type="project" value="InterPro"/>
</dbReference>
<comment type="caution">
    <text evidence="6">The sequence shown here is derived from an EMBL/GenBank/DDBJ whole genome shotgun (WGS) entry which is preliminary data.</text>
</comment>
<dbReference type="EMBL" id="QGNW01001963">
    <property type="protein sequence ID" value="RVW27181.1"/>
    <property type="molecule type" value="Genomic_DNA"/>
</dbReference>
<dbReference type="Pfam" id="PF08326">
    <property type="entry name" value="ACC_central"/>
    <property type="match status" value="1"/>
</dbReference>
<feature type="domain" description="Pectinesterase catalytic" evidence="4">
    <location>
        <begin position="267"/>
        <end position="333"/>
    </location>
</feature>
<protein>
    <submittedName>
        <fullName evidence="6">Acetyl-CoA carboxylase 1</fullName>
    </submittedName>
</protein>
<organism evidence="6 7">
    <name type="scientific">Vitis vinifera</name>
    <name type="common">Grape</name>
    <dbReference type="NCBI Taxonomy" id="29760"/>
    <lineage>
        <taxon>Eukaryota</taxon>
        <taxon>Viridiplantae</taxon>
        <taxon>Streptophyta</taxon>
        <taxon>Embryophyta</taxon>
        <taxon>Tracheophyta</taxon>
        <taxon>Spermatophyta</taxon>
        <taxon>Magnoliopsida</taxon>
        <taxon>eudicotyledons</taxon>
        <taxon>Gunneridae</taxon>
        <taxon>Pentapetalae</taxon>
        <taxon>rosids</taxon>
        <taxon>Vitales</taxon>
        <taxon>Vitaceae</taxon>
        <taxon>Viteae</taxon>
        <taxon>Vitis</taxon>
    </lineage>
</organism>
<reference evidence="6 7" key="1">
    <citation type="journal article" date="2018" name="PLoS Genet.">
        <title>Population sequencing reveals clonal diversity and ancestral inbreeding in the grapevine cultivar Chardonnay.</title>
        <authorList>
            <person name="Roach M.J."/>
            <person name="Johnson D.L."/>
            <person name="Bohlmann J."/>
            <person name="van Vuuren H.J."/>
            <person name="Jones S.J."/>
            <person name="Pretorius I.S."/>
            <person name="Schmidt S.A."/>
            <person name="Borneman A.R."/>
        </authorList>
    </citation>
    <scope>NUCLEOTIDE SEQUENCE [LARGE SCALE GENOMIC DNA]</scope>
    <source>
        <strain evidence="7">cv. Chardonnay</strain>
        <tissue evidence="6">Leaf</tissue>
    </source>
</reference>
<evidence type="ECO:0000313" key="6">
    <source>
        <dbReference type="EMBL" id="RVW27181.1"/>
    </source>
</evidence>
<dbReference type="PANTHER" id="PTHR45728:SF3">
    <property type="entry name" value="ACETYL-COA CARBOXYLASE"/>
    <property type="match status" value="1"/>
</dbReference>
<dbReference type="InterPro" id="IPR000070">
    <property type="entry name" value="Pectinesterase_cat"/>
</dbReference>
<dbReference type="GO" id="GO:0030599">
    <property type="term" value="F:pectinesterase activity"/>
    <property type="evidence" value="ECO:0007669"/>
    <property type="project" value="InterPro"/>
</dbReference>
<proteinExistence type="predicted"/>
<dbReference type="PANTHER" id="PTHR45728">
    <property type="entry name" value="ACETYL-COA CARBOXYLASE, ISOFORM A"/>
    <property type="match status" value="1"/>
</dbReference>